<reference evidence="2 3" key="1">
    <citation type="journal article" date="2018" name="Biotechnol. Biofuels">
        <title>Integrative visual omics of the white-rot fungus Polyporus brumalis exposes the biotechnological potential of its oxidative enzymes for delignifying raw plant biomass.</title>
        <authorList>
            <person name="Miyauchi S."/>
            <person name="Rancon A."/>
            <person name="Drula E."/>
            <person name="Hage H."/>
            <person name="Chaduli D."/>
            <person name="Favel A."/>
            <person name="Grisel S."/>
            <person name="Henrissat B."/>
            <person name="Herpoel-Gimbert I."/>
            <person name="Ruiz-Duenas F.J."/>
            <person name="Chevret D."/>
            <person name="Hainaut M."/>
            <person name="Lin J."/>
            <person name="Wang M."/>
            <person name="Pangilinan J."/>
            <person name="Lipzen A."/>
            <person name="Lesage-Meessen L."/>
            <person name="Navarro D."/>
            <person name="Riley R."/>
            <person name="Grigoriev I.V."/>
            <person name="Zhou S."/>
            <person name="Raouche S."/>
            <person name="Rosso M.N."/>
        </authorList>
    </citation>
    <scope>NUCLEOTIDE SEQUENCE [LARGE SCALE GENOMIC DNA]</scope>
    <source>
        <strain evidence="2 3">BRFM 1820</strain>
    </source>
</reference>
<evidence type="ECO:0000313" key="3">
    <source>
        <dbReference type="Proteomes" id="UP000256964"/>
    </source>
</evidence>
<evidence type="ECO:0000313" key="2">
    <source>
        <dbReference type="EMBL" id="RDX48700.1"/>
    </source>
</evidence>
<protein>
    <submittedName>
        <fullName evidence="2">Uncharacterized protein</fullName>
    </submittedName>
</protein>
<proteinExistence type="predicted"/>
<dbReference type="OrthoDB" id="3053346at2759"/>
<accession>A0A371D859</accession>
<evidence type="ECO:0000256" key="1">
    <source>
        <dbReference type="SAM" id="MobiDB-lite"/>
    </source>
</evidence>
<feature type="region of interest" description="Disordered" evidence="1">
    <location>
        <begin position="394"/>
        <end position="454"/>
    </location>
</feature>
<name>A0A371D859_9APHY</name>
<feature type="region of interest" description="Disordered" evidence="1">
    <location>
        <begin position="216"/>
        <end position="237"/>
    </location>
</feature>
<dbReference type="AlphaFoldDB" id="A0A371D859"/>
<sequence>MVRAVAPMPGHYAVVRMDPEAMLKDLGLDDAATLDEVRQMSVKKYLVYLDWPEELPIGGMRWCRYTVAPIGTTLRPPDEANGITSEMVIPIAPNKSHTDERRPVHPRSPFPYSNCYHWIQTSTSVRVRVHEEGVEHDGAIRLPAAESRAIMKRFNADYAQISSSRPRDFNPSAGPLQPAEASSAIDVAASAEEVNTTAPVLTNTYLRLVTQRRLRTSTLPSESDDESQRSPCGSSGDLFDCNQTGKFTTTPATSVSAAALDVFGWDPDPATAVIPLVDVWLDIEQHLKEHEIPSPLDLQQEIVQVRKIFERGLERFVVSQLTPIQIKENHPVSDSELPVETRKTYHWPRTPEAAHWKTIVGNLWRDLRDNFGNAPRFNLAEDVNAVPLSHTSSVTTQQVWRPCSHRRHKPTKGPSSYSAATELAQPRCLSSTDVKREAENGSVDGSQVSEEHLP</sequence>
<dbReference type="STRING" id="139420.A0A371D859"/>
<organism evidence="2 3">
    <name type="scientific">Lentinus brumalis</name>
    <dbReference type="NCBI Taxonomy" id="2498619"/>
    <lineage>
        <taxon>Eukaryota</taxon>
        <taxon>Fungi</taxon>
        <taxon>Dikarya</taxon>
        <taxon>Basidiomycota</taxon>
        <taxon>Agaricomycotina</taxon>
        <taxon>Agaricomycetes</taxon>
        <taxon>Polyporales</taxon>
        <taxon>Polyporaceae</taxon>
        <taxon>Lentinus</taxon>
    </lineage>
</organism>
<dbReference type="Proteomes" id="UP000256964">
    <property type="component" value="Unassembled WGS sequence"/>
</dbReference>
<dbReference type="EMBL" id="KZ857410">
    <property type="protein sequence ID" value="RDX48700.1"/>
    <property type="molecule type" value="Genomic_DNA"/>
</dbReference>
<keyword evidence="3" id="KW-1185">Reference proteome</keyword>
<gene>
    <name evidence="2" type="ORF">OH76DRAFT_650215</name>
</gene>